<feature type="compositionally biased region" description="Basic and acidic residues" evidence="1">
    <location>
        <begin position="507"/>
        <end position="522"/>
    </location>
</feature>
<feature type="compositionally biased region" description="Polar residues" evidence="1">
    <location>
        <begin position="305"/>
        <end position="314"/>
    </location>
</feature>
<feature type="region of interest" description="Disordered" evidence="1">
    <location>
        <begin position="58"/>
        <end position="80"/>
    </location>
</feature>
<reference evidence="2" key="3">
    <citation type="submission" date="2025-09" db="UniProtKB">
        <authorList>
            <consortium name="Ensembl"/>
        </authorList>
    </citation>
    <scope>IDENTIFICATION</scope>
</reference>
<dbReference type="Proteomes" id="UP000472264">
    <property type="component" value="Chromosome 20"/>
</dbReference>
<feature type="compositionally biased region" description="Polar residues" evidence="1">
    <location>
        <begin position="849"/>
        <end position="861"/>
    </location>
</feature>
<organism evidence="2 3">
    <name type="scientific">Echeneis naucrates</name>
    <name type="common">Live sharksucker</name>
    <dbReference type="NCBI Taxonomy" id="173247"/>
    <lineage>
        <taxon>Eukaryota</taxon>
        <taxon>Metazoa</taxon>
        <taxon>Chordata</taxon>
        <taxon>Craniata</taxon>
        <taxon>Vertebrata</taxon>
        <taxon>Euteleostomi</taxon>
        <taxon>Actinopterygii</taxon>
        <taxon>Neopterygii</taxon>
        <taxon>Teleostei</taxon>
        <taxon>Neoteleostei</taxon>
        <taxon>Acanthomorphata</taxon>
        <taxon>Carangaria</taxon>
        <taxon>Carangiformes</taxon>
        <taxon>Echeneidae</taxon>
        <taxon>Echeneis</taxon>
    </lineage>
</organism>
<keyword evidence="3" id="KW-1185">Reference proteome</keyword>
<reference evidence="2" key="1">
    <citation type="submission" date="2021-04" db="EMBL/GenBank/DDBJ databases">
        <authorList>
            <consortium name="Wellcome Sanger Institute Data Sharing"/>
        </authorList>
    </citation>
    <scope>NUCLEOTIDE SEQUENCE [LARGE SCALE GENOMIC DNA]</scope>
</reference>
<dbReference type="AlphaFoldDB" id="A0A665VGS7"/>
<gene>
    <name evidence="2" type="primary">si:ch211-161h7.4</name>
</gene>
<feature type="region of interest" description="Disordered" evidence="1">
    <location>
        <begin position="262"/>
        <end position="287"/>
    </location>
</feature>
<accession>A0A665VGS7</accession>
<feature type="compositionally biased region" description="Basic and acidic residues" evidence="1">
    <location>
        <begin position="809"/>
        <end position="829"/>
    </location>
</feature>
<feature type="region of interest" description="Disordered" evidence="1">
    <location>
        <begin position="849"/>
        <end position="868"/>
    </location>
</feature>
<dbReference type="Ensembl" id="ENSENLT00000031831.1">
    <property type="protein sequence ID" value="ENSENLP00000030928.1"/>
    <property type="gene ID" value="ENSENLG00000013703.1"/>
</dbReference>
<dbReference type="OrthoDB" id="1939643at2759"/>
<feature type="compositionally biased region" description="Polar residues" evidence="1">
    <location>
        <begin position="416"/>
        <end position="429"/>
    </location>
</feature>
<feature type="compositionally biased region" description="Basic and acidic residues" evidence="1">
    <location>
        <begin position="63"/>
        <end position="72"/>
    </location>
</feature>
<feature type="compositionally biased region" description="Acidic residues" evidence="1">
    <location>
        <begin position="464"/>
        <end position="478"/>
    </location>
</feature>
<protein>
    <submittedName>
        <fullName evidence="2">Actin cytoskeleton-regulatory complex protein pan1-like</fullName>
    </submittedName>
</protein>
<evidence type="ECO:0000256" key="1">
    <source>
        <dbReference type="SAM" id="MobiDB-lite"/>
    </source>
</evidence>
<dbReference type="InParanoid" id="A0A665VGS7"/>
<sequence>MENTPLLRRPKRKLCYFTNKDSLPKQWSEPLTLEDVDKMFDDLDSPTQDYLCPPALLLNNSDNETKQSERDLSPVPQMENPNKTLLTCQMGPEGDALHHPTTQSPFPNTDIDVGIFNVHGPIKTSSPIDHEVVIEDIEQEDNEKKQVEPPVLFDCEDAIKEDTKIQSPANEKLNGHAPKMILDFESESPPREVNCSKVMVSPHKNKMEKSWQERLEISNSEEEQVTPERHSTSVLSQPPAETSTHVGKDMTAFLQRLRDAGHPKPARTLTSASPVKVPTPLPEPEDDFLILEDDTPLWFSIPSKIPTSKRQWQNKTSSTDKDSSTEKGKKGSLTVTAQKEAEPEGANAKLDTVVEKMKTKKGKEKNQMSGPANDTNESSSPQHQQSPVDNLVEQEESNEKTQLKKIPSKDKKNEEPTATASRKLSQKAQKASEMKSSNSSKDEKENMKTSRAKSLRRTKKEMQESESIEDKVDDEAENEQSLKRKKKNHADAGHTGSLNNKKAKQHPLLDDGSSSKESEITLKRKRKTGKWRLNCPQSTEMTEVMDTQPTVKMSKQQNKVTSGAKTSPMKSKKDRVVKKRNQKQPEIFSHQNTTKGKRDKNKLARGVTQDDMKATDELFRTTESGQDEEQQQQEVQEQDQDLDHVQSSSLALSHRDLSLNSEEQVFQRVYHPVSNRKNSVTSVPVSPRGPLMHLRVAEPEKRRRKPPGEWWTVDDKPKDTESISAQSQQLNPKVTKSGKERKKQAKQSRCAGLGTPKNGNMAVSSKPPGGAHVTRLKLKPKSTPKTLKHTLAIFKEITTSAAETPMAARSKDRNDNDGHNMHPGEDAAKDIGSMDANELRNTQNISIAQDSQQDNSCQHGNTLKDLRSGPSSMIALSPYAENDTISVPPLPRVPAALSVSDLCAPPLRPLILQPKDKANLTEWFKSLWSTTVNNGAEVSPDQFDWYFYQGRAIGVLADLNCDSICNGKMLLGSYMKKPLWVDHSATTVFNLLTSSVNVTIDGSQSNFHPGQSFMVQCGHAYSIQNITAQPAVLYFTRISAESPD</sequence>
<feature type="compositionally biased region" description="Polar residues" evidence="1">
    <location>
        <begin position="367"/>
        <end position="388"/>
    </location>
</feature>
<evidence type="ECO:0000313" key="3">
    <source>
        <dbReference type="Proteomes" id="UP000472264"/>
    </source>
</evidence>
<feature type="compositionally biased region" description="Basic residues" evidence="1">
    <location>
        <begin position="570"/>
        <end position="582"/>
    </location>
</feature>
<feature type="compositionally biased region" description="Basic and acidic residues" evidence="1">
    <location>
        <begin position="608"/>
        <end position="620"/>
    </location>
</feature>
<feature type="region of interest" description="Disordered" evidence="1">
    <location>
        <begin position="218"/>
        <end position="246"/>
    </location>
</feature>
<dbReference type="FunCoup" id="A0A665VGS7">
    <property type="interactions" value="213"/>
</dbReference>
<dbReference type="InterPro" id="IPR014710">
    <property type="entry name" value="RmlC-like_jellyroll"/>
</dbReference>
<feature type="compositionally biased region" description="Basic and acidic residues" evidence="1">
    <location>
        <begin position="318"/>
        <end position="329"/>
    </location>
</feature>
<feature type="compositionally biased region" description="Basic residues" evidence="1">
    <location>
        <begin position="450"/>
        <end position="459"/>
    </location>
</feature>
<feature type="compositionally biased region" description="Polar residues" evidence="1">
    <location>
        <begin position="535"/>
        <end position="569"/>
    </location>
</feature>
<feature type="compositionally biased region" description="Polar residues" evidence="1">
    <location>
        <begin position="232"/>
        <end position="245"/>
    </location>
</feature>
<dbReference type="OMA" id="HSATTIF"/>
<reference evidence="2" key="2">
    <citation type="submission" date="2025-08" db="UniProtKB">
        <authorList>
            <consortium name="Ensembl"/>
        </authorList>
    </citation>
    <scope>IDENTIFICATION</scope>
</reference>
<feature type="compositionally biased region" description="Polar residues" evidence="1">
    <location>
        <begin position="675"/>
        <end position="684"/>
    </location>
</feature>
<name>A0A665VGS7_ECHNA</name>
<proteinExistence type="predicted"/>
<feature type="region of interest" description="Disordered" evidence="1">
    <location>
        <begin position="802"/>
        <end position="830"/>
    </location>
</feature>
<dbReference type="Gene3D" id="2.60.120.10">
    <property type="entry name" value="Jelly Rolls"/>
    <property type="match status" value="1"/>
</dbReference>
<feature type="compositionally biased region" description="Polar residues" evidence="1">
    <location>
        <begin position="722"/>
        <end position="734"/>
    </location>
</feature>
<feature type="region of interest" description="Disordered" evidence="1">
    <location>
        <begin position="670"/>
        <end position="775"/>
    </location>
</feature>
<feature type="compositionally biased region" description="Acidic residues" evidence="1">
    <location>
        <begin position="625"/>
        <end position="640"/>
    </location>
</feature>
<feature type="compositionally biased region" description="Basic and acidic residues" evidence="1">
    <location>
        <begin position="397"/>
        <end position="415"/>
    </location>
</feature>
<evidence type="ECO:0000313" key="2">
    <source>
        <dbReference type="Ensembl" id="ENSENLP00000030928.1"/>
    </source>
</evidence>
<feature type="region of interest" description="Disordered" evidence="1">
    <location>
        <begin position="301"/>
        <end position="656"/>
    </location>
</feature>